<keyword evidence="9" id="KW-1185">Reference proteome</keyword>
<organism evidence="8 9">
    <name type="scientific">Vallitalea pronyensis</name>
    <dbReference type="NCBI Taxonomy" id="1348613"/>
    <lineage>
        <taxon>Bacteria</taxon>
        <taxon>Bacillati</taxon>
        <taxon>Bacillota</taxon>
        <taxon>Clostridia</taxon>
        <taxon>Lachnospirales</taxon>
        <taxon>Vallitaleaceae</taxon>
        <taxon>Vallitalea</taxon>
    </lineage>
</organism>
<evidence type="ECO:0000313" key="8">
    <source>
        <dbReference type="EMBL" id="QUI21166.1"/>
    </source>
</evidence>
<dbReference type="Gene3D" id="3.30.1490.100">
    <property type="entry name" value="DNA polymerase, Y-family, little finger domain"/>
    <property type="match status" value="1"/>
</dbReference>
<accession>A0A8J8MGQ9</accession>
<comment type="similarity">
    <text evidence="1 6">Belongs to the DNA polymerase type-Y family.</text>
</comment>
<feature type="binding site" evidence="6">
    <location>
        <position position="9"/>
    </location>
    <ligand>
        <name>Mg(2+)</name>
        <dbReference type="ChEBI" id="CHEBI:18420"/>
    </ligand>
</feature>
<feature type="binding site" evidence="6">
    <location>
        <position position="112"/>
    </location>
    <ligand>
        <name>Mg(2+)</name>
        <dbReference type="ChEBI" id="CHEBI:18420"/>
    </ligand>
</feature>
<dbReference type="Gene3D" id="3.30.70.270">
    <property type="match status" value="1"/>
</dbReference>
<dbReference type="EC" id="2.7.7.7" evidence="6"/>
<dbReference type="InterPro" id="IPR050116">
    <property type="entry name" value="DNA_polymerase-Y"/>
</dbReference>
<dbReference type="RefSeq" id="WP_212696627.1">
    <property type="nucleotide sequence ID" value="NZ_CP058649.1"/>
</dbReference>
<keyword evidence="6" id="KW-0238">DNA-binding</keyword>
<evidence type="ECO:0000256" key="1">
    <source>
        <dbReference type="ARBA" id="ARBA00010945"/>
    </source>
</evidence>
<dbReference type="PANTHER" id="PTHR11076:SF35">
    <property type="entry name" value="DNA REPAIR PROTEIN HOMOLOG YOBH"/>
    <property type="match status" value="1"/>
</dbReference>
<dbReference type="SUPFAM" id="SSF100879">
    <property type="entry name" value="Lesion bypass DNA polymerase (Y-family), little finger domain"/>
    <property type="match status" value="1"/>
</dbReference>
<keyword evidence="3 6" id="KW-0548">Nucleotidyltransferase</keyword>
<comment type="cofactor">
    <cofactor evidence="6">
        <name>Mg(2+)</name>
        <dbReference type="ChEBI" id="CHEBI:18420"/>
    </cofactor>
    <text evidence="6">Binds 2 magnesium ions per subunit.</text>
</comment>
<dbReference type="GO" id="GO:0000287">
    <property type="term" value="F:magnesium ion binding"/>
    <property type="evidence" value="ECO:0007669"/>
    <property type="project" value="UniProtKB-UniRule"/>
</dbReference>
<dbReference type="GO" id="GO:0009432">
    <property type="term" value="P:SOS response"/>
    <property type="evidence" value="ECO:0007669"/>
    <property type="project" value="TreeGrafter"/>
</dbReference>
<dbReference type="AlphaFoldDB" id="A0A8J8MGQ9"/>
<dbReference type="Gene3D" id="3.40.1170.60">
    <property type="match status" value="1"/>
</dbReference>
<keyword evidence="2 6" id="KW-0515">Mutator protein</keyword>
<comment type="function">
    <text evidence="6">Poorly processive, error-prone DNA polymerase involved in untargeted mutagenesis. Copies undamaged DNA at stalled replication forks, which arise in vivo from mismatched or misaligned primer ends. These misaligned primers can be extended by PolIV. Exhibits no 3'-5' exonuclease (proofreading) activity. May be involved in translesional synthesis, in conjunction with the beta clamp from PolIII.</text>
</comment>
<feature type="site" description="Substrate discrimination" evidence="6">
    <location>
        <position position="14"/>
    </location>
</feature>
<dbReference type="PROSITE" id="PS50173">
    <property type="entry name" value="UMUC"/>
    <property type="match status" value="1"/>
</dbReference>
<gene>
    <name evidence="6" type="primary">dinB</name>
    <name evidence="8" type="ORF">HZI73_02180</name>
</gene>
<keyword evidence="6" id="KW-0963">Cytoplasm</keyword>
<dbReference type="HAMAP" id="MF_01113">
    <property type="entry name" value="DNApol_IV"/>
    <property type="match status" value="1"/>
</dbReference>
<comment type="catalytic activity">
    <reaction evidence="6">
        <text>DNA(n) + a 2'-deoxyribonucleoside 5'-triphosphate = DNA(n+1) + diphosphate</text>
        <dbReference type="Rhea" id="RHEA:22508"/>
        <dbReference type="Rhea" id="RHEA-COMP:17339"/>
        <dbReference type="Rhea" id="RHEA-COMP:17340"/>
        <dbReference type="ChEBI" id="CHEBI:33019"/>
        <dbReference type="ChEBI" id="CHEBI:61560"/>
        <dbReference type="ChEBI" id="CHEBI:173112"/>
        <dbReference type="EC" id="2.7.7.7"/>
    </reaction>
</comment>
<feature type="domain" description="UmuC" evidence="7">
    <location>
        <begin position="5"/>
        <end position="194"/>
    </location>
</feature>
<name>A0A8J8MGQ9_9FIRM</name>
<dbReference type="PANTHER" id="PTHR11076">
    <property type="entry name" value="DNA REPAIR POLYMERASE UMUC / TRANSFERASE FAMILY MEMBER"/>
    <property type="match status" value="1"/>
</dbReference>
<dbReference type="EMBL" id="CP058649">
    <property type="protein sequence ID" value="QUI21166.1"/>
    <property type="molecule type" value="Genomic_DNA"/>
</dbReference>
<dbReference type="GO" id="GO:0005829">
    <property type="term" value="C:cytosol"/>
    <property type="evidence" value="ECO:0007669"/>
    <property type="project" value="TreeGrafter"/>
</dbReference>
<comment type="subcellular location">
    <subcellularLocation>
        <location evidence="6">Cytoplasm</location>
    </subcellularLocation>
</comment>
<evidence type="ECO:0000256" key="3">
    <source>
        <dbReference type="ARBA" id="ARBA00022695"/>
    </source>
</evidence>
<keyword evidence="6" id="KW-0235">DNA replication</keyword>
<dbReference type="InterPro" id="IPR017961">
    <property type="entry name" value="DNA_pol_Y-fam_little_finger"/>
</dbReference>
<keyword evidence="6" id="KW-0808">Transferase</keyword>
<comment type="subunit">
    <text evidence="6">Monomer.</text>
</comment>
<evidence type="ECO:0000259" key="7">
    <source>
        <dbReference type="PROSITE" id="PS50173"/>
    </source>
</evidence>
<evidence type="ECO:0000313" key="9">
    <source>
        <dbReference type="Proteomes" id="UP000683246"/>
    </source>
</evidence>
<reference evidence="8" key="1">
    <citation type="submission" date="2020-07" db="EMBL/GenBank/DDBJ databases">
        <title>Vallitalea pronyensis genome.</title>
        <authorList>
            <person name="Postec A."/>
        </authorList>
    </citation>
    <scope>NUCLEOTIDE SEQUENCE</scope>
    <source>
        <strain evidence="8">FatNI3</strain>
    </source>
</reference>
<dbReference type="InterPro" id="IPR043128">
    <property type="entry name" value="Rev_trsase/Diguanyl_cyclase"/>
</dbReference>
<dbReference type="InterPro" id="IPR043502">
    <property type="entry name" value="DNA/RNA_pol_sf"/>
</dbReference>
<evidence type="ECO:0000256" key="4">
    <source>
        <dbReference type="ARBA" id="ARBA00022763"/>
    </source>
</evidence>
<evidence type="ECO:0000256" key="5">
    <source>
        <dbReference type="ARBA" id="ARBA00022932"/>
    </source>
</evidence>
<sequence>MERTIFHIDVNSAYLSWSAAYQLQQKISCIDLRTVPSIVGGDESKRHGIVLAKSIPAKKFGIVTGESLFSARGKCSSLVIVPPNYKLFMQCSDYMVAIFKEFFPLVERYSVDECFLDYTTMEHHHGSPVQFAHYLKNRIAKELGFTVNIGISSNKLLAKMASDFQKPDRVHTLYPHEIQKKMWPLPVGNLFMVGRATRRKLHALGIYTIGQLACTDPELLHGHFKSHGYVIHAFANGLDDSTVKPCAPKAKGMGNSTTIAFDVEDARTAKLVLLSLTETVCMRLRDAQMLAGLVSISIKSNEFVALSHQMQLPEATAITHKIYQAACRLFDEAWNKEPIRHLGVRVSALVSNENTQLSLFDFEKHEKLSALDASIDEIRLKYGKTSVIRASFLHSGLRPLNGGMPEENYPIMSSLL</sequence>
<dbReference type="GO" id="GO:0003684">
    <property type="term" value="F:damaged DNA binding"/>
    <property type="evidence" value="ECO:0007669"/>
    <property type="project" value="InterPro"/>
</dbReference>
<dbReference type="SUPFAM" id="SSF56672">
    <property type="entry name" value="DNA/RNA polymerases"/>
    <property type="match status" value="1"/>
</dbReference>
<dbReference type="GO" id="GO:0003887">
    <property type="term" value="F:DNA-directed DNA polymerase activity"/>
    <property type="evidence" value="ECO:0007669"/>
    <property type="project" value="UniProtKB-UniRule"/>
</dbReference>
<dbReference type="Gene3D" id="1.10.150.20">
    <property type="entry name" value="5' to 3' exonuclease, C-terminal subdomain"/>
    <property type="match status" value="1"/>
</dbReference>
<keyword evidence="5 6" id="KW-0239">DNA-directed DNA polymerase</keyword>
<feature type="active site" evidence="6">
    <location>
        <position position="113"/>
    </location>
</feature>
<dbReference type="Pfam" id="PF00817">
    <property type="entry name" value="IMS"/>
    <property type="match status" value="1"/>
</dbReference>
<keyword evidence="6" id="KW-0460">Magnesium</keyword>
<protein>
    <recommendedName>
        <fullName evidence="6">DNA polymerase IV</fullName>
        <shortName evidence="6">Pol IV</shortName>
        <ecNumber evidence="6">2.7.7.7</ecNumber>
    </recommendedName>
</protein>
<dbReference type="InterPro" id="IPR022880">
    <property type="entry name" value="DNApol_IV"/>
</dbReference>
<dbReference type="GO" id="GO:0006261">
    <property type="term" value="P:DNA-templated DNA replication"/>
    <property type="evidence" value="ECO:0007669"/>
    <property type="project" value="UniProtKB-UniRule"/>
</dbReference>
<dbReference type="KEGG" id="vpy:HZI73_02180"/>
<dbReference type="GO" id="GO:0006281">
    <property type="term" value="P:DNA repair"/>
    <property type="evidence" value="ECO:0007669"/>
    <property type="project" value="UniProtKB-UniRule"/>
</dbReference>
<dbReference type="InterPro" id="IPR036775">
    <property type="entry name" value="DNA_pol_Y-fam_lit_finger_sf"/>
</dbReference>
<dbReference type="GO" id="GO:0042276">
    <property type="term" value="P:error-prone translesion synthesis"/>
    <property type="evidence" value="ECO:0007669"/>
    <property type="project" value="TreeGrafter"/>
</dbReference>
<dbReference type="Proteomes" id="UP000683246">
    <property type="component" value="Chromosome"/>
</dbReference>
<keyword evidence="4 6" id="KW-0227">DNA damage</keyword>
<evidence type="ECO:0000256" key="2">
    <source>
        <dbReference type="ARBA" id="ARBA00022457"/>
    </source>
</evidence>
<keyword evidence="6" id="KW-0234">DNA repair</keyword>
<dbReference type="CDD" id="cd03586">
    <property type="entry name" value="PolY_Pol_IV_kappa"/>
    <property type="match status" value="1"/>
</dbReference>
<dbReference type="InterPro" id="IPR001126">
    <property type="entry name" value="UmuC"/>
</dbReference>
<evidence type="ECO:0000256" key="6">
    <source>
        <dbReference type="HAMAP-Rule" id="MF_01113"/>
    </source>
</evidence>
<dbReference type="Pfam" id="PF11799">
    <property type="entry name" value="IMS_C"/>
    <property type="match status" value="1"/>
</dbReference>
<keyword evidence="6" id="KW-0479">Metal-binding</keyword>
<proteinExistence type="inferred from homology"/>